<dbReference type="InterPro" id="IPR017467">
    <property type="entry name" value="CHP03016_PEP-CTERM"/>
</dbReference>
<dbReference type="AlphaFoldDB" id="A0A917YTI2"/>
<protein>
    <recommendedName>
        <fullName evidence="3">TIGR03016 family PEP-CTERM system-associated outer membrane protein</fullName>
    </recommendedName>
</protein>
<proteinExistence type="predicted"/>
<evidence type="ECO:0008006" key="3">
    <source>
        <dbReference type="Google" id="ProtNLM"/>
    </source>
</evidence>
<reference evidence="1" key="2">
    <citation type="submission" date="2020-09" db="EMBL/GenBank/DDBJ databases">
        <authorList>
            <person name="Sun Q."/>
            <person name="Zhou Y."/>
        </authorList>
    </citation>
    <scope>NUCLEOTIDE SEQUENCE</scope>
    <source>
        <strain evidence="1">CGMCC 1.7086</strain>
    </source>
</reference>
<dbReference type="Proteomes" id="UP000606935">
    <property type="component" value="Unassembled WGS sequence"/>
</dbReference>
<gene>
    <name evidence="1" type="ORF">GCM10010982_01780</name>
</gene>
<comment type="caution">
    <text evidence="1">The sequence shown here is derived from an EMBL/GenBank/DDBJ whole genome shotgun (WGS) entry which is preliminary data.</text>
</comment>
<dbReference type="Gene3D" id="2.40.160.10">
    <property type="entry name" value="Porin"/>
    <property type="match status" value="1"/>
</dbReference>
<dbReference type="SUPFAM" id="SSF56935">
    <property type="entry name" value="Porins"/>
    <property type="match status" value="2"/>
</dbReference>
<reference evidence="1" key="1">
    <citation type="journal article" date="2014" name="Int. J. Syst. Evol. Microbiol.">
        <title>Complete genome sequence of Corynebacterium casei LMG S-19264T (=DSM 44701T), isolated from a smear-ripened cheese.</title>
        <authorList>
            <consortium name="US DOE Joint Genome Institute (JGI-PGF)"/>
            <person name="Walter F."/>
            <person name="Albersmeier A."/>
            <person name="Kalinowski J."/>
            <person name="Ruckert C."/>
        </authorList>
    </citation>
    <scope>NUCLEOTIDE SEQUENCE</scope>
    <source>
        <strain evidence="1">CGMCC 1.7086</strain>
    </source>
</reference>
<dbReference type="InterPro" id="IPR023614">
    <property type="entry name" value="Porin_dom_sf"/>
</dbReference>
<name>A0A917YTI2_9ALTE</name>
<evidence type="ECO:0000313" key="2">
    <source>
        <dbReference type="Proteomes" id="UP000606935"/>
    </source>
</evidence>
<keyword evidence="2" id="KW-1185">Reference proteome</keyword>
<dbReference type="NCBIfam" id="TIGR03016">
    <property type="entry name" value="pepcterm_hypo_1"/>
    <property type="match status" value="1"/>
</dbReference>
<sequence>MKRVSVACAIALQPLIVQSGELTFRPVLDVSAVTYETKHPDTDEKSDNNALMLEPVLATTYKSQLLNAALRIKNTTVKQSENSAELDKEFTDVNFNSKMGFWDRRLLFTAQSNRIHRAQLGIDSGISDPILNAEELSTVQTNNASMSFSPQRPAYLGMSFFARAGESRTRSNPSAQNQFADIDSDSYSGGASIFQGQEITRMFWNINANYEKTKRDAQPDVISRSVSAKIGVGILSDLHLIAVGSDYNNEGLRGGLQQENISSKSYGAGLEWRRASGSFLGVTYNKFKHEGKETNYVGFDLNWALSPRSSVQASYDKRFFGDNYNFSLNHNSRSWRTRVGYEKGFTSYSQLQLVPGAPIVLVCPQGSLDFSQCFMPDSPNYEPDVDETQISIPTFENELTDEIIIRESAFINLGYDKRKLSMYFNYSYSNLEYLETMRAQRTRAAQLTLTYKLGAKTKLIAHGEYSRNDTLQGTFYDEEVVSYKLALDRALSKKADLSLSLRYLDRDTDQANRALEDTRLSLKYSYKF</sequence>
<evidence type="ECO:0000313" key="1">
    <source>
        <dbReference type="EMBL" id="GGO63830.1"/>
    </source>
</evidence>
<dbReference type="EMBL" id="BMLS01000001">
    <property type="protein sequence ID" value="GGO63830.1"/>
    <property type="molecule type" value="Genomic_DNA"/>
</dbReference>
<organism evidence="1 2">
    <name type="scientific">Bowmanella pacifica</name>
    <dbReference type="NCBI Taxonomy" id="502051"/>
    <lineage>
        <taxon>Bacteria</taxon>
        <taxon>Pseudomonadati</taxon>
        <taxon>Pseudomonadota</taxon>
        <taxon>Gammaproteobacteria</taxon>
        <taxon>Alteromonadales</taxon>
        <taxon>Alteromonadaceae</taxon>
        <taxon>Bowmanella</taxon>
    </lineage>
</organism>
<accession>A0A917YTI2</accession>
<dbReference type="RefSeq" id="WP_188688914.1">
    <property type="nucleotide sequence ID" value="NZ_BMLS01000001.1"/>
</dbReference>